<comment type="caution">
    <text evidence="1">The sequence shown here is derived from an EMBL/GenBank/DDBJ whole genome shotgun (WGS) entry which is preliminary data.</text>
</comment>
<name>A0A3M7QFS6_BRAPC</name>
<gene>
    <name evidence="1" type="ORF">BpHYR1_047208</name>
</gene>
<sequence length="66" mass="7873">MNIRLNSFSPRKQLKATINVHYFEFLAIKREKSISIYHYQSSLKEKSHKSNQVRAKGLCLRTFKQM</sequence>
<accession>A0A3M7QFS6</accession>
<keyword evidence="2" id="KW-1185">Reference proteome</keyword>
<dbReference type="AlphaFoldDB" id="A0A3M7QFS6"/>
<protein>
    <submittedName>
        <fullName evidence="1">Uncharacterized protein</fullName>
    </submittedName>
</protein>
<evidence type="ECO:0000313" key="2">
    <source>
        <dbReference type="Proteomes" id="UP000276133"/>
    </source>
</evidence>
<dbReference type="EMBL" id="REGN01006295">
    <property type="protein sequence ID" value="RNA10129.1"/>
    <property type="molecule type" value="Genomic_DNA"/>
</dbReference>
<organism evidence="1 2">
    <name type="scientific">Brachionus plicatilis</name>
    <name type="common">Marine rotifer</name>
    <name type="synonym">Brachionus muelleri</name>
    <dbReference type="NCBI Taxonomy" id="10195"/>
    <lineage>
        <taxon>Eukaryota</taxon>
        <taxon>Metazoa</taxon>
        <taxon>Spiralia</taxon>
        <taxon>Gnathifera</taxon>
        <taxon>Rotifera</taxon>
        <taxon>Eurotatoria</taxon>
        <taxon>Monogononta</taxon>
        <taxon>Pseudotrocha</taxon>
        <taxon>Ploima</taxon>
        <taxon>Brachionidae</taxon>
        <taxon>Brachionus</taxon>
    </lineage>
</organism>
<proteinExistence type="predicted"/>
<reference evidence="1 2" key="1">
    <citation type="journal article" date="2018" name="Sci. Rep.">
        <title>Genomic signatures of local adaptation to the degree of environmental predictability in rotifers.</title>
        <authorList>
            <person name="Franch-Gras L."/>
            <person name="Hahn C."/>
            <person name="Garcia-Roger E.M."/>
            <person name="Carmona M.J."/>
            <person name="Serra M."/>
            <person name="Gomez A."/>
        </authorList>
    </citation>
    <scope>NUCLEOTIDE SEQUENCE [LARGE SCALE GENOMIC DNA]</scope>
    <source>
        <strain evidence="1">HYR1</strain>
    </source>
</reference>
<dbReference type="Proteomes" id="UP000276133">
    <property type="component" value="Unassembled WGS sequence"/>
</dbReference>
<evidence type="ECO:0000313" key="1">
    <source>
        <dbReference type="EMBL" id="RNA10129.1"/>
    </source>
</evidence>